<comment type="caution">
    <text evidence="1">The sequence shown here is derived from an EMBL/GenBank/DDBJ whole genome shotgun (WGS) entry which is preliminary data.</text>
</comment>
<dbReference type="AlphaFoldDB" id="A0A6V7WJZ5"/>
<sequence>MDELGSDIFYSRGPCWTRGFIRVPSRGRGTIGAGAGEVVDVWQELLKL</sequence>
<organism evidence="1 2">
    <name type="scientific">Meloidogyne enterolobii</name>
    <name type="common">Root-knot nematode worm</name>
    <name type="synonym">Meloidogyne mayaguensis</name>
    <dbReference type="NCBI Taxonomy" id="390850"/>
    <lineage>
        <taxon>Eukaryota</taxon>
        <taxon>Metazoa</taxon>
        <taxon>Ecdysozoa</taxon>
        <taxon>Nematoda</taxon>
        <taxon>Chromadorea</taxon>
        <taxon>Rhabditida</taxon>
        <taxon>Tylenchina</taxon>
        <taxon>Tylenchomorpha</taxon>
        <taxon>Tylenchoidea</taxon>
        <taxon>Meloidogynidae</taxon>
        <taxon>Meloidogyninae</taxon>
        <taxon>Meloidogyne</taxon>
    </lineage>
</organism>
<protein>
    <submittedName>
        <fullName evidence="1">Uncharacterized protein</fullName>
    </submittedName>
</protein>
<dbReference type="EMBL" id="CAJEWN010000632">
    <property type="protein sequence ID" value="CAD2187313.1"/>
    <property type="molecule type" value="Genomic_DNA"/>
</dbReference>
<evidence type="ECO:0000313" key="2">
    <source>
        <dbReference type="Proteomes" id="UP000580250"/>
    </source>
</evidence>
<proteinExistence type="predicted"/>
<name>A0A6V7WJZ5_MELEN</name>
<evidence type="ECO:0000313" key="1">
    <source>
        <dbReference type="EMBL" id="CAD2187313.1"/>
    </source>
</evidence>
<reference evidence="1 2" key="1">
    <citation type="submission" date="2020-08" db="EMBL/GenBank/DDBJ databases">
        <authorList>
            <person name="Koutsovoulos G."/>
            <person name="Danchin GJ E."/>
        </authorList>
    </citation>
    <scope>NUCLEOTIDE SEQUENCE [LARGE SCALE GENOMIC DNA]</scope>
</reference>
<gene>
    <name evidence="1" type="ORF">MENT_LOCUS39890</name>
</gene>
<dbReference type="Proteomes" id="UP000580250">
    <property type="component" value="Unassembled WGS sequence"/>
</dbReference>
<accession>A0A6V7WJZ5</accession>